<comment type="subcellular location">
    <subcellularLocation>
        <location evidence="2">Cell membrane</location>
    </subcellularLocation>
    <subcellularLocation>
        <location evidence="1">Membrane</location>
        <topology evidence="1">Single-pass membrane protein</topology>
    </subcellularLocation>
</comment>
<evidence type="ECO:0000313" key="18">
    <source>
        <dbReference type="Proteomes" id="UP000625316"/>
    </source>
</evidence>
<evidence type="ECO:0000256" key="1">
    <source>
        <dbReference type="ARBA" id="ARBA00004167"/>
    </source>
</evidence>
<dbReference type="InterPro" id="IPR012338">
    <property type="entry name" value="Beta-lactam/transpept-like"/>
</dbReference>
<evidence type="ECO:0000256" key="14">
    <source>
        <dbReference type="SAM" id="Phobius"/>
    </source>
</evidence>
<dbReference type="PANTHER" id="PTHR30627:SF2">
    <property type="entry name" value="PEPTIDOGLYCAN D,D-TRANSPEPTIDASE MRDA"/>
    <property type="match status" value="1"/>
</dbReference>
<dbReference type="GO" id="GO:0071555">
    <property type="term" value="P:cell wall organization"/>
    <property type="evidence" value="ECO:0007669"/>
    <property type="project" value="UniProtKB-KW"/>
</dbReference>
<keyword evidence="4" id="KW-1003">Cell membrane</keyword>
<evidence type="ECO:0000256" key="10">
    <source>
        <dbReference type="ARBA" id="ARBA00022984"/>
    </source>
</evidence>
<evidence type="ECO:0000256" key="2">
    <source>
        <dbReference type="ARBA" id="ARBA00004236"/>
    </source>
</evidence>
<evidence type="ECO:0000256" key="6">
    <source>
        <dbReference type="ARBA" id="ARBA00022670"/>
    </source>
</evidence>
<dbReference type="Pfam" id="PF03717">
    <property type="entry name" value="PBP_dimer"/>
    <property type="match status" value="1"/>
</dbReference>
<comment type="similarity">
    <text evidence="3">Belongs to the transpeptidase family.</text>
</comment>
<proteinExistence type="inferred from homology"/>
<evidence type="ECO:0000256" key="3">
    <source>
        <dbReference type="ARBA" id="ARBA00007171"/>
    </source>
</evidence>
<keyword evidence="5" id="KW-0997">Cell inner membrane</keyword>
<keyword evidence="9" id="KW-0133">Cell shape</keyword>
<dbReference type="InterPro" id="IPR001460">
    <property type="entry name" value="PCN-bd_Tpept"/>
</dbReference>
<dbReference type="PANTHER" id="PTHR30627">
    <property type="entry name" value="PEPTIDOGLYCAN D,D-TRANSPEPTIDASE"/>
    <property type="match status" value="1"/>
</dbReference>
<dbReference type="Pfam" id="PF00905">
    <property type="entry name" value="Transpeptidase"/>
    <property type="match status" value="1"/>
</dbReference>
<keyword evidence="8 17" id="KW-0378">Hydrolase</keyword>
<evidence type="ECO:0000256" key="11">
    <source>
        <dbReference type="ARBA" id="ARBA00022989"/>
    </source>
</evidence>
<feature type="domain" description="Penicillin-binding protein transpeptidase" evidence="15">
    <location>
        <begin position="287"/>
        <end position="597"/>
    </location>
</feature>
<keyword evidence="7 14" id="KW-0812">Transmembrane</keyword>
<keyword evidence="18" id="KW-1185">Reference proteome</keyword>
<keyword evidence="13" id="KW-0961">Cell wall biogenesis/degradation</keyword>
<evidence type="ECO:0000256" key="4">
    <source>
        <dbReference type="ARBA" id="ARBA00022475"/>
    </source>
</evidence>
<dbReference type="GO" id="GO:0006508">
    <property type="term" value="P:proteolysis"/>
    <property type="evidence" value="ECO:0007669"/>
    <property type="project" value="UniProtKB-KW"/>
</dbReference>
<dbReference type="InterPro" id="IPR050515">
    <property type="entry name" value="Beta-lactam/transpept"/>
</dbReference>
<dbReference type="EC" id="3.4.16.4" evidence="17"/>
<name>A0A928VM47_9CYAN</name>
<gene>
    <name evidence="17" type="primary">mrdA</name>
    <name evidence="17" type="ORF">IQ266_10515</name>
</gene>
<dbReference type="RefSeq" id="WP_264324989.1">
    <property type="nucleotide sequence ID" value="NZ_JADEXQ010000030.1"/>
</dbReference>
<evidence type="ECO:0000256" key="9">
    <source>
        <dbReference type="ARBA" id="ARBA00022960"/>
    </source>
</evidence>
<dbReference type="GO" id="GO:0009252">
    <property type="term" value="P:peptidoglycan biosynthetic process"/>
    <property type="evidence" value="ECO:0007669"/>
    <property type="project" value="UniProtKB-KW"/>
</dbReference>
<evidence type="ECO:0000256" key="7">
    <source>
        <dbReference type="ARBA" id="ARBA00022692"/>
    </source>
</evidence>
<dbReference type="GO" id="GO:0009002">
    <property type="term" value="F:serine-type D-Ala-D-Ala carboxypeptidase activity"/>
    <property type="evidence" value="ECO:0007669"/>
    <property type="project" value="UniProtKB-EC"/>
</dbReference>
<dbReference type="AlphaFoldDB" id="A0A928VM47"/>
<accession>A0A928VM47</accession>
<keyword evidence="12 14" id="KW-0472">Membrane</keyword>
<evidence type="ECO:0000259" key="15">
    <source>
        <dbReference type="Pfam" id="PF00905"/>
    </source>
</evidence>
<dbReference type="EMBL" id="JADEXQ010000030">
    <property type="protein sequence ID" value="MBE9030162.1"/>
    <property type="molecule type" value="Genomic_DNA"/>
</dbReference>
<evidence type="ECO:0000259" key="16">
    <source>
        <dbReference type="Pfam" id="PF03717"/>
    </source>
</evidence>
<dbReference type="GO" id="GO:0008360">
    <property type="term" value="P:regulation of cell shape"/>
    <property type="evidence" value="ECO:0007669"/>
    <property type="project" value="UniProtKB-KW"/>
</dbReference>
<dbReference type="Gene3D" id="3.30.1390.30">
    <property type="entry name" value="Penicillin-binding protein 2a, domain 3"/>
    <property type="match status" value="1"/>
</dbReference>
<keyword evidence="6" id="KW-0645">Protease</keyword>
<dbReference type="InterPro" id="IPR036138">
    <property type="entry name" value="PBP_dimer_sf"/>
</dbReference>
<dbReference type="Gene3D" id="3.90.1310.10">
    <property type="entry name" value="Penicillin-binding protein 2a (Domain 2)"/>
    <property type="match status" value="1"/>
</dbReference>
<dbReference type="NCBIfam" id="TIGR03423">
    <property type="entry name" value="pbp2_mrdA"/>
    <property type="match status" value="1"/>
</dbReference>
<keyword evidence="17" id="KW-0121">Carboxypeptidase</keyword>
<evidence type="ECO:0000256" key="12">
    <source>
        <dbReference type="ARBA" id="ARBA00023136"/>
    </source>
</evidence>
<dbReference type="PROSITE" id="PS50231">
    <property type="entry name" value="RICIN_B_LECTIN"/>
    <property type="match status" value="1"/>
</dbReference>
<evidence type="ECO:0000256" key="13">
    <source>
        <dbReference type="ARBA" id="ARBA00023316"/>
    </source>
</evidence>
<dbReference type="GO" id="GO:0071972">
    <property type="term" value="F:peptidoglycan L,D-transpeptidase activity"/>
    <property type="evidence" value="ECO:0007669"/>
    <property type="project" value="TreeGrafter"/>
</dbReference>
<comment type="caution">
    <text evidence="17">The sequence shown here is derived from an EMBL/GenBank/DDBJ whole genome shotgun (WGS) entry which is preliminary data.</text>
</comment>
<dbReference type="Gene3D" id="3.40.710.10">
    <property type="entry name" value="DD-peptidase/beta-lactamase superfamily"/>
    <property type="match status" value="1"/>
</dbReference>
<keyword evidence="11 14" id="KW-1133">Transmembrane helix</keyword>
<dbReference type="InterPro" id="IPR005311">
    <property type="entry name" value="PBP_dimer"/>
</dbReference>
<evidence type="ECO:0000313" key="17">
    <source>
        <dbReference type="EMBL" id="MBE9030162.1"/>
    </source>
</evidence>
<evidence type="ECO:0000256" key="8">
    <source>
        <dbReference type="ARBA" id="ARBA00022801"/>
    </source>
</evidence>
<sequence>MTLLSTRPKSKPKSVFQDSSLQTIIASHENVGRQKQKALSLACLAIGALAGGLGLRLVNLQLLNGQQWRERADANRIRLIARQPERGRVLDAKGRELIGSKLSHSVFLWPAAKSNPQEWDATLKYLSKIIKKPTSKLKERLGILAPASIDRIRVGRNLTPAQVTAIEEAGPILRGVEVDAETTRVYPHGQAAAHILGYTGEISEDEYQRLRGNDYKRGDVNGKLGIEASLEHLLRGQRGGKTVEVDAAGKVVQVIGEKASRMGKELQLTIDIELQKEVEKVLGKRKGAIVVMNPNNGEVLAMASWPTFDPNMFSKERITQKEWDALQKLPHPFVNRAVQAFPPASTFKIVTTAAAIESGKWPADTVLQTFPSLTFGGTRFGEWNHAGFGPLGFAGALMHSSDTFFYQIAGRIHGDTFTEWMHKFGVGERTGVALPDEAAGLLPQAKWKQKEFGEEWLLGDSINMSIGQGFVTASPLQIAAMFAVPANGGYRVRPHILKNKQHREYRKPMNLRPETLKVIREGLRAVVTRTTGEALDVSYLPSVSGKSGTSEDLGDGSDTWFAAYAPTAKPEIVVTAFAERSGGSGGKVGGPMVRDVMAAYFRLKHQAPKKPIARR</sequence>
<evidence type="ECO:0000256" key="5">
    <source>
        <dbReference type="ARBA" id="ARBA00022519"/>
    </source>
</evidence>
<keyword evidence="10" id="KW-0573">Peptidoglycan synthesis</keyword>
<feature type="transmembrane region" description="Helical" evidence="14">
    <location>
        <begin position="38"/>
        <end position="58"/>
    </location>
</feature>
<dbReference type="SUPFAM" id="SSF56601">
    <property type="entry name" value="beta-lactamase/transpeptidase-like"/>
    <property type="match status" value="1"/>
</dbReference>
<dbReference type="GO" id="GO:0008658">
    <property type="term" value="F:penicillin binding"/>
    <property type="evidence" value="ECO:0007669"/>
    <property type="project" value="InterPro"/>
</dbReference>
<dbReference type="SUPFAM" id="SSF56519">
    <property type="entry name" value="Penicillin binding protein dimerisation domain"/>
    <property type="match status" value="1"/>
</dbReference>
<dbReference type="InterPro" id="IPR017790">
    <property type="entry name" value="Penicillin-binding_protein_2"/>
</dbReference>
<reference evidence="17" key="1">
    <citation type="submission" date="2020-10" db="EMBL/GenBank/DDBJ databases">
        <authorList>
            <person name="Castelo-Branco R."/>
            <person name="Eusebio N."/>
            <person name="Adriana R."/>
            <person name="Vieira A."/>
            <person name="Brugerolle De Fraissinette N."/>
            <person name="Rezende De Castro R."/>
            <person name="Schneider M.P."/>
            <person name="Vasconcelos V."/>
            <person name="Leao P.N."/>
        </authorList>
    </citation>
    <scope>NUCLEOTIDE SEQUENCE</scope>
    <source>
        <strain evidence="17">LEGE 11480</strain>
    </source>
</reference>
<dbReference type="GO" id="GO:0005886">
    <property type="term" value="C:plasma membrane"/>
    <property type="evidence" value="ECO:0007669"/>
    <property type="project" value="UniProtKB-SubCell"/>
</dbReference>
<feature type="domain" description="Penicillin-binding protein dimerisation" evidence="16">
    <location>
        <begin position="83"/>
        <end position="254"/>
    </location>
</feature>
<protein>
    <submittedName>
        <fullName evidence="17">Penicillin-binding protein 2</fullName>
        <ecNumber evidence="17">3.4.16.4</ecNumber>
    </submittedName>
</protein>
<organism evidence="17 18">
    <name type="scientific">Romeriopsis navalis LEGE 11480</name>
    <dbReference type="NCBI Taxonomy" id="2777977"/>
    <lineage>
        <taxon>Bacteria</taxon>
        <taxon>Bacillati</taxon>
        <taxon>Cyanobacteriota</taxon>
        <taxon>Cyanophyceae</taxon>
        <taxon>Leptolyngbyales</taxon>
        <taxon>Leptolyngbyaceae</taxon>
        <taxon>Romeriopsis</taxon>
        <taxon>Romeriopsis navalis</taxon>
    </lineage>
</organism>
<dbReference type="Proteomes" id="UP000625316">
    <property type="component" value="Unassembled WGS sequence"/>
</dbReference>